<gene>
    <name evidence="8" type="ORF">FNK824_LOCUS15251</name>
    <name evidence="9" type="ORF">OTI717_LOCUS21942</name>
    <name evidence="7" type="ORF">RFH988_LOCUS17944</name>
</gene>
<dbReference type="EMBL" id="CAJOAX010003645">
    <property type="protein sequence ID" value="CAF3865715.1"/>
    <property type="molecule type" value="Genomic_DNA"/>
</dbReference>
<comment type="subcellular location">
    <subcellularLocation>
        <location evidence="1">Mitochondrion</location>
    </subcellularLocation>
</comment>
<dbReference type="EMBL" id="CAJOBE010002192">
    <property type="protein sequence ID" value="CAF3805418.1"/>
    <property type="molecule type" value="Genomic_DNA"/>
</dbReference>
<sequence>MSTVKSLIKRTMSSNEQNFNLSGQAGSIGQAGGAFSERGRAAENAYFHAQEAEQLAALKQQLEQQQQQQQDQSK</sequence>
<evidence type="ECO:0000256" key="3">
    <source>
        <dbReference type="ARBA" id="ARBA00022946"/>
    </source>
</evidence>
<keyword evidence="4" id="KW-0175">Coiled coil</keyword>
<dbReference type="PANTHER" id="PTHR48417">
    <property type="entry name" value="ATP SYNTHASE F1 SUBUNIT EPSILON"/>
    <property type="match status" value="1"/>
</dbReference>
<comment type="caution">
    <text evidence="8">The sequence shown here is derived from an EMBL/GenBank/DDBJ whole genome shotgun (WGS) entry which is preliminary data.</text>
</comment>
<evidence type="ECO:0000313" key="9">
    <source>
        <dbReference type="EMBL" id="CAF3865715.1"/>
    </source>
</evidence>
<dbReference type="GO" id="GO:0042030">
    <property type="term" value="F:ATPase inhibitor activity"/>
    <property type="evidence" value="ECO:0007669"/>
    <property type="project" value="InterPro"/>
</dbReference>
<dbReference type="GO" id="GO:0005739">
    <property type="term" value="C:mitochondrion"/>
    <property type="evidence" value="ECO:0007669"/>
    <property type="project" value="UniProtKB-SubCell"/>
</dbReference>
<dbReference type="Proteomes" id="UP000663882">
    <property type="component" value="Unassembled WGS sequence"/>
</dbReference>
<dbReference type="Proteomes" id="UP000663874">
    <property type="component" value="Unassembled WGS sequence"/>
</dbReference>
<dbReference type="Proteomes" id="UP000663823">
    <property type="component" value="Unassembled WGS sequence"/>
</dbReference>
<comment type="similarity">
    <text evidence="2">Belongs to the ATPase inhibitor family.</text>
</comment>
<organism evidence="8 10">
    <name type="scientific">Rotaria sordida</name>
    <dbReference type="NCBI Taxonomy" id="392033"/>
    <lineage>
        <taxon>Eukaryota</taxon>
        <taxon>Metazoa</taxon>
        <taxon>Spiralia</taxon>
        <taxon>Gnathifera</taxon>
        <taxon>Rotifera</taxon>
        <taxon>Eurotatoria</taxon>
        <taxon>Bdelloidea</taxon>
        <taxon>Philodinida</taxon>
        <taxon>Philodinidae</taxon>
        <taxon>Rotaria</taxon>
    </lineage>
</organism>
<protein>
    <submittedName>
        <fullName evidence="8">Uncharacterized protein</fullName>
    </submittedName>
</protein>
<evidence type="ECO:0000256" key="2">
    <source>
        <dbReference type="ARBA" id="ARBA00010901"/>
    </source>
</evidence>
<evidence type="ECO:0000256" key="1">
    <source>
        <dbReference type="ARBA" id="ARBA00004173"/>
    </source>
</evidence>
<dbReference type="PANTHER" id="PTHR48417:SF1">
    <property type="entry name" value="ATP SYNTHASE F1 SUBUNIT EPSILON"/>
    <property type="match status" value="1"/>
</dbReference>
<proteinExistence type="inferred from homology"/>
<feature type="region of interest" description="Disordered" evidence="6">
    <location>
        <begin position="15"/>
        <end position="34"/>
    </location>
</feature>
<evidence type="ECO:0000256" key="4">
    <source>
        <dbReference type="ARBA" id="ARBA00023054"/>
    </source>
</evidence>
<evidence type="ECO:0000256" key="5">
    <source>
        <dbReference type="ARBA" id="ARBA00023128"/>
    </source>
</evidence>
<dbReference type="Gene3D" id="1.20.5.500">
    <property type="entry name" value="Single helix bin"/>
    <property type="match status" value="1"/>
</dbReference>
<keyword evidence="3" id="KW-0809">Transit peptide</keyword>
<dbReference type="InterPro" id="IPR007648">
    <property type="entry name" value="ATPase_inhibitor_mt"/>
</dbReference>
<dbReference type="EMBL" id="CAJNOO010000984">
    <property type="protein sequence ID" value="CAF1074422.1"/>
    <property type="molecule type" value="Genomic_DNA"/>
</dbReference>
<evidence type="ECO:0000256" key="6">
    <source>
        <dbReference type="SAM" id="MobiDB-lite"/>
    </source>
</evidence>
<reference evidence="8" key="1">
    <citation type="submission" date="2021-02" db="EMBL/GenBank/DDBJ databases">
        <authorList>
            <person name="Nowell W R."/>
        </authorList>
    </citation>
    <scope>NUCLEOTIDE SEQUENCE</scope>
</reference>
<keyword evidence="5" id="KW-0496">Mitochondrion</keyword>
<dbReference type="AlphaFoldDB" id="A0A819BNV4"/>
<dbReference type="Pfam" id="PF04568">
    <property type="entry name" value="IATP"/>
    <property type="match status" value="1"/>
</dbReference>
<evidence type="ECO:0000313" key="10">
    <source>
        <dbReference type="Proteomes" id="UP000663874"/>
    </source>
</evidence>
<accession>A0A819BNV4</accession>
<evidence type="ECO:0000313" key="8">
    <source>
        <dbReference type="EMBL" id="CAF3805418.1"/>
    </source>
</evidence>
<dbReference type="SUPFAM" id="SSF64602">
    <property type="entry name" value="F1 ATPase inhibitor, IF1, C-terminal domain"/>
    <property type="match status" value="1"/>
</dbReference>
<evidence type="ECO:0000313" key="7">
    <source>
        <dbReference type="EMBL" id="CAF1074422.1"/>
    </source>
</evidence>
<name>A0A819BNV4_9BILA</name>